<keyword evidence="4" id="KW-1185">Reference proteome</keyword>
<proteinExistence type="predicted"/>
<evidence type="ECO:0000313" key="4">
    <source>
        <dbReference type="Proteomes" id="UP001627154"/>
    </source>
</evidence>
<dbReference type="Pfam" id="PF07727">
    <property type="entry name" value="RVT_2"/>
    <property type="match status" value="1"/>
</dbReference>
<feature type="compositionally biased region" description="Basic and acidic residues" evidence="1">
    <location>
        <begin position="77"/>
        <end position="88"/>
    </location>
</feature>
<dbReference type="Proteomes" id="UP001627154">
    <property type="component" value="Unassembled WGS sequence"/>
</dbReference>
<protein>
    <recommendedName>
        <fullName evidence="2">Reverse transcriptase Ty1/copia-type domain-containing protein</fullName>
    </recommendedName>
</protein>
<sequence>MLIASNDNCKLDEIKTKLVLEFKMTDLGEPQSFLDMKIVRDRQNRVLTLTLEDYIIKLLKSFGYSEMHTQKTPMAKNRTENQERKAREEFDDEPQVVSVENHSYRALIGSLLYLASTVRPDISYAVNVLSRHQINPTELEWTMAKRVCRYLKHTKHIGLRFTGKTAGLEGYLDARYADCKGSLTTSGYIIKLFGDPIAWKTRKVNLVSLSTCESEYVAMSIACQELIGLHQSIKLLLDRDLTPLTLYCDNMAAEASCLVCSNKLRHDIEIKYHYVRECVVKNLVKVVWIRSRDQLADIFTKPLPLELHHRLTELIVNIKLD</sequence>
<dbReference type="PANTHER" id="PTHR11439:SF467">
    <property type="entry name" value="INTEGRASE CATALYTIC DOMAIN-CONTAINING PROTEIN"/>
    <property type="match status" value="1"/>
</dbReference>
<evidence type="ECO:0000259" key="2">
    <source>
        <dbReference type="Pfam" id="PF07727"/>
    </source>
</evidence>
<dbReference type="CDD" id="cd09272">
    <property type="entry name" value="RNase_HI_RT_Ty1"/>
    <property type="match status" value="1"/>
</dbReference>
<organism evidence="3 4">
    <name type="scientific">Trichogramma kaykai</name>
    <dbReference type="NCBI Taxonomy" id="54128"/>
    <lineage>
        <taxon>Eukaryota</taxon>
        <taxon>Metazoa</taxon>
        <taxon>Ecdysozoa</taxon>
        <taxon>Arthropoda</taxon>
        <taxon>Hexapoda</taxon>
        <taxon>Insecta</taxon>
        <taxon>Pterygota</taxon>
        <taxon>Neoptera</taxon>
        <taxon>Endopterygota</taxon>
        <taxon>Hymenoptera</taxon>
        <taxon>Apocrita</taxon>
        <taxon>Proctotrupomorpha</taxon>
        <taxon>Chalcidoidea</taxon>
        <taxon>Trichogrammatidae</taxon>
        <taxon>Trichogramma</taxon>
    </lineage>
</organism>
<accession>A0ABD2X5Q2</accession>
<feature type="region of interest" description="Disordered" evidence="1">
    <location>
        <begin position="71"/>
        <end position="92"/>
    </location>
</feature>
<dbReference type="EMBL" id="JBJJXI010000050">
    <property type="protein sequence ID" value="KAL3400666.1"/>
    <property type="molecule type" value="Genomic_DNA"/>
</dbReference>
<evidence type="ECO:0000256" key="1">
    <source>
        <dbReference type="SAM" id="MobiDB-lite"/>
    </source>
</evidence>
<dbReference type="InterPro" id="IPR013103">
    <property type="entry name" value="RVT_2"/>
</dbReference>
<feature type="domain" description="Reverse transcriptase Ty1/copia-type" evidence="2">
    <location>
        <begin position="1"/>
        <end position="75"/>
    </location>
</feature>
<reference evidence="3 4" key="1">
    <citation type="journal article" date="2024" name="bioRxiv">
        <title>A reference genome for Trichogramma kaykai: A tiny desert-dwelling parasitoid wasp with competing sex-ratio distorters.</title>
        <authorList>
            <person name="Culotta J."/>
            <person name="Lindsey A.R."/>
        </authorList>
    </citation>
    <scope>NUCLEOTIDE SEQUENCE [LARGE SCALE GENOMIC DNA]</scope>
    <source>
        <strain evidence="3 4">KSX58</strain>
    </source>
</reference>
<gene>
    <name evidence="3" type="ORF">TKK_005825</name>
</gene>
<evidence type="ECO:0000313" key="3">
    <source>
        <dbReference type="EMBL" id="KAL3400666.1"/>
    </source>
</evidence>
<dbReference type="PANTHER" id="PTHR11439">
    <property type="entry name" value="GAG-POL-RELATED RETROTRANSPOSON"/>
    <property type="match status" value="1"/>
</dbReference>
<comment type="caution">
    <text evidence="3">The sequence shown here is derived from an EMBL/GenBank/DDBJ whole genome shotgun (WGS) entry which is preliminary data.</text>
</comment>
<dbReference type="AlphaFoldDB" id="A0ABD2X5Q2"/>
<name>A0ABD2X5Q2_9HYME</name>